<proteinExistence type="predicted"/>
<dbReference type="AlphaFoldDB" id="A0A5B7DYU9"/>
<reference evidence="1 2" key="1">
    <citation type="submission" date="2019-05" db="EMBL/GenBank/DDBJ databases">
        <title>Another draft genome of Portunus trituberculatus and its Hox gene families provides insights of decapod evolution.</title>
        <authorList>
            <person name="Jeong J.-H."/>
            <person name="Song I."/>
            <person name="Kim S."/>
            <person name="Choi T."/>
            <person name="Kim D."/>
            <person name="Ryu S."/>
            <person name="Kim W."/>
        </authorList>
    </citation>
    <scope>NUCLEOTIDE SEQUENCE [LARGE SCALE GENOMIC DNA]</scope>
    <source>
        <tissue evidence="1">Muscle</tissue>
    </source>
</reference>
<evidence type="ECO:0000313" key="2">
    <source>
        <dbReference type="Proteomes" id="UP000324222"/>
    </source>
</evidence>
<dbReference type="EMBL" id="VSRR010001581">
    <property type="protein sequence ID" value="MPC26289.1"/>
    <property type="molecule type" value="Genomic_DNA"/>
</dbReference>
<protein>
    <submittedName>
        <fullName evidence="1">Uncharacterized protein</fullName>
    </submittedName>
</protein>
<sequence length="87" mass="9449">MQEVVDPKTILELHRRIWESPATLTTVLWLLPDVRTCSSWSDSVVRFTLGVPVTVRTPPRTAAEVEEVITLVVGVAAVTVATVIAGP</sequence>
<gene>
    <name evidence="1" type="ORF">E2C01_019425</name>
</gene>
<evidence type="ECO:0000313" key="1">
    <source>
        <dbReference type="EMBL" id="MPC26289.1"/>
    </source>
</evidence>
<organism evidence="1 2">
    <name type="scientific">Portunus trituberculatus</name>
    <name type="common">Swimming crab</name>
    <name type="synonym">Neptunus trituberculatus</name>
    <dbReference type="NCBI Taxonomy" id="210409"/>
    <lineage>
        <taxon>Eukaryota</taxon>
        <taxon>Metazoa</taxon>
        <taxon>Ecdysozoa</taxon>
        <taxon>Arthropoda</taxon>
        <taxon>Crustacea</taxon>
        <taxon>Multicrustacea</taxon>
        <taxon>Malacostraca</taxon>
        <taxon>Eumalacostraca</taxon>
        <taxon>Eucarida</taxon>
        <taxon>Decapoda</taxon>
        <taxon>Pleocyemata</taxon>
        <taxon>Brachyura</taxon>
        <taxon>Eubrachyura</taxon>
        <taxon>Portunoidea</taxon>
        <taxon>Portunidae</taxon>
        <taxon>Portuninae</taxon>
        <taxon>Portunus</taxon>
    </lineage>
</organism>
<accession>A0A5B7DYU9</accession>
<name>A0A5B7DYU9_PORTR</name>
<keyword evidence="2" id="KW-1185">Reference proteome</keyword>
<comment type="caution">
    <text evidence="1">The sequence shown here is derived from an EMBL/GenBank/DDBJ whole genome shotgun (WGS) entry which is preliminary data.</text>
</comment>
<dbReference type="Proteomes" id="UP000324222">
    <property type="component" value="Unassembled WGS sequence"/>
</dbReference>